<gene>
    <name evidence="1" type="ORF">JBS370_LOCUS38722</name>
</gene>
<dbReference type="EMBL" id="CAJOBD010022465">
    <property type="protein sequence ID" value="CAF4251136.1"/>
    <property type="molecule type" value="Genomic_DNA"/>
</dbReference>
<feature type="non-terminal residue" evidence="1">
    <location>
        <position position="35"/>
    </location>
</feature>
<evidence type="ECO:0000313" key="2">
    <source>
        <dbReference type="Proteomes" id="UP000663836"/>
    </source>
</evidence>
<reference evidence="1" key="1">
    <citation type="submission" date="2021-02" db="EMBL/GenBank/DDBJ databases">
        <authorList>
            <person name="Nowell W R."/>
        </authorList>
    </citation>
    <scope>NUCLEOTIDE SEQUENCE</scope>
</reference>
<sequence length="35" mass="4086">MYLQLKPHSFCNKRFICDEKVLSVNNSTSPQQSNQ</sequence>
<accession>A0A820ESF2</accession>
<name>A0A820ESF2_9BILA</name>
<dbReference type="AlphaFoldDB" id="A0A820ESF2"/>
<proteinExistence type="predicted"/>
<organism evidence="1 2">
    <name type="scientific">Rotaria sordida</name>
    <dbReference type="NCBI Taxonomy" id="392033"/>
    <lineage>
        <taxon>Eukaryota</taxon>
        <taxon>Metazoa</taxon>
        <taxon>Spiralia</taxon>
        <taxon>Gnathifera</taxon>
        <taxon>Rotifera</taxon>
        <taxon>Eurotatoria</taxon>
        <taxon>Bdelloidea</taxon>
        <taxon>Philodinida</taxon>
        <taxon>Philodinidae</taxon>
        <taxon>Rotaria</taxon>
    </lineage>
</organism>
<comment type="caution">
    <text evidence="1">The sequence shown here is derived from an EMBL/GenBank/DDBJ whole genome shotgun (WGS) entry which is preliminary data.</text>
</comment>
<evidence type="ECO:0000313" key="1">
    <source>
        <dbReference type="EMBL" id="CAF4251136.1"/>
    </source>
</evidence>
<dbReference type="Proteomes" id="UP000663836">
    <property type="component" value="Unassembled WGS sequence"/>
</dbReference>
<protein>
    <submittedName>
        <fullName evidence="1">Uncharacterized protein</fullName>
    </submittedName>
</protein>